<gene>
    <name evidence="2" type="ORF">ACFQPE_07145</name>
</gene>
<dbReference type="RefSeq" id="WP_276304162.1">
    <property type="nucleotide sequence ID" value="NZ_CP119992.1"/>
</dbReference>
<organism evidence="2 3">
    <name type="scientific">Halomarina halobia</name>
    <dbReference type="NCBI Taxonomy" id="3033386"/>
    <lineage>
        <taxon>Archaea</taxon>
        <taxon>Methanobacteriati</taxon>
        <taxon>Methanobacteriota</taxon>
        <taxon>Stenosarchaea group</taxon>
        <taxon>Halobacteria</taxon>
        <taxon>Halobacteriales</taxon>
        <taxon>Natronomonadaceae</taxon>
        <taxon>Halomarina</taxon>
    </lineage>
</organism>
<keyword evidence="1" id="KW-0472">Membrane</keyword>
<feature type="transmembrane region" description="Helical" evidence="1">
    <location>
        <begin position="12"/>
        <end position="34"/>
    </location>
</feature>
<keyword evidence="1" id="KW-1133">Transmembrane helix</keyword>
<dbReference type="Proteomes" id="UP001596547">
    <property type="component" value="Unassembled WGS sequence"/>
</dbReference>
<dbReference type="AlphaFoldDB" id="A0ABD6A7L3"/>
<feature type="transmembrane region" description="Helical" evidence="1">
    <location>
        <begin position="54"/>
        <end position="73"/>
    </location>
</feature>
<name>A0ABD6A7L3_9EURY</name>
<accession>A0ABD6A7L3</accession>
<evidence type="ECO:0008006" key="4">
    <source>
        <dbReference type="Google" id="ProtNLM"/>
    </source>
</evidence>
<evidence type="ECO:0000313" key="3">
    <source>
        <dbReference type="Proteomes" id="UP001596547"/>
    </source>
</evidence>
<protein>
    <recommendedName>
        <fullName evidence="4">Cox cluster protein</fullName>
    </recommendedName>
</protein>
<dbReference type="GeneID" id="79316786"/>
<keyword evidence="1" id="KW-0812">Transmembrane</keyword>
<evidence type="ECO:0000313" key="2">
    <source>
        <dbReference type="EMBL" id="MFC7316574.1"/>
    </source>
</evidence>
<reference evidence="2 3" key="1">
    <citation type="journal article" date="2019" name="Int. J. Syst. Evol. Microbiol.">
        <title>The Global Catalogue of Microorganisms (GCM) 10K type strain sequencing project: providing services to taxonomists for standard genome sequencing and annotation.</title>
        <authorList>
            <consortium name="The Broad Institute Genomics Platform"/>
            <consortium name="The Broad Institute Genome Sequencing Center for Infectious Disease"/>
            <person name="Wu L."/>
            <person name="Ma J."/>
        </authorList>
    </citation>
    <scope>NUCLEOTIDE SEQUENCE [LARGE SCALE GENOMIC DNA]</scope>
    <source>
        <strain evidence="2 3">PSR21</strain>
    </source>
</reference>
<dbReference type="EMBL" id="JBHTBF010000002">
    <property type="protein sequence ID" value="MFC7316574.1"/>
    <property type="molecule type" value="Genomic_DNA"/>
</dbReference>
<sequence length="89" mass="9462">MSIRTALTDNGLRIVPFAVLLVIAWLGLTVLNVWNRMDPIAQLGGGYVGHPVVSGVVGLLVLLVVAFLFLSLYGEATESGSGPEEFPPR</sequence>
<comment type="caution">
    <text evidence="2">The sequence shown here is derived from an EMBL/GenBank/DDBJ whole genome shotgun (WGS) entry which is preliminary data.</text>
</comment>
<evidence type="ECO:0000256" key="1">
    <source>
        <dbReference type="SAM" id="Phobius"/>
    </source>
</evidence>
<proteinExistence type="predicted"/>
<keyword evidence="3" id="KW-1185">Reference proteome</keyword>